<keyword evidence="5" id="KW-1185">Reference proteome</keyword>
<dbReference type="InterPro" id="IPR036291">
    <property type="entry name" value="NAD(P)-bd_dom_sf"/>
</dbReference>
<dbReference type="NCBIfam" id="NF009386">
    <property type="entry name" value="PRK12745.1"/>
    <property type="match status" value="1"/>
</dbReference>
<dbReference type="Pfam" id="PF13561">
    <property type="entry name" value="adh_short_C2"/>
    <property type="match status" value="1"/>
</dbReference>
<dbReference type="GO" id="GO:0016616">
    <property type="term" value="F:oxidoreductase activity, acting on the CH-OH group of donors, NAD or NADP as acceptor"/>
    <property type="evidence" value="ECO:0007669"/>
    <property type="project" value="UniProtKB-ARBA"/>
</dbReference>
<sequence>MKNVALITGGSRGIGYGIAEHLADAGFDLAINGVRPEAAVHEALEALRRRGSDVIYCPGDIASTQDRANMVQRIVAHFGRLNVLVNNAGVAPKERRDILEATEESFQYVLSTNLQGAYFLTQTTANWMIKQKTEQPDFWCCIINVSSVSATVASVNRGEYCVAKAGLSMATQLFAARLGEFDIPVYEVRPGVIKSDMTAGVTAKYDKLIEEGLFVQKRWGQPNDVGLAVASLARGNFPYSTGQVIMVDGGMTIPRL</sequence>
<proteinExistence type="inferred from homology"/>
<reference evidence="4 5" key="1">
    <citation type="submission" date="2019-12" db="EMBL/GenBank/DDBJ databases">
        <title>Spirosoma sp. HMF4905 genome sequencing and assembly.</title>
        <authorList>
            <person name="Kang H."/>
            <person name="Cha I."/>
            <person name="Kim H."/>
            <person name="Joh K."/>
        </authorList>
    </citation>
    <scope>NUCLEOTIDE SEQUENCE [LARGE SCALE GENOMIC DNA]</scope>
    <source>
        <strain evidence="4 5">HMF4905</strain>
    </source>
</reference>
<evidence type="ECO:0000313" key="4">
    <source>
        <dbReference type="EMBL" id="MVM29654.1"/>
    </source>
</evidence>
<dbReference type="PANTHER" id="PTHR42760">
    <property type="entry name" value="SHORT-CHAIN DEHYDROGENASES/REDUCTASES FAMILY MEMBER"/>
    <property type="match status" value="1"/>
</dbReference>
<organism evidence="4 5">
    <name type="scientific">Spirosoma arboris</name>
    <dbReference type="NCBI Taxonomy" id="2682092"/>
    <lineage>
        <taxon>Bacteria</taxon>
        <taxon>Pseudomonadati</taxon>
        <taxon>Bacteroidota</taxon>
        <taxon>Cytophagia</taxon>
        <taxon>Cytophagales</taxon>
        <taxon>Cytophagaceae</taxon>
        <taxon>Spirosoma</taxon>
    </lineage>
</organism>
<dbReference type="InterPro" id="IPR057326">
    <property type="entry name" value="KR_dom"/>
</dbReference>
<evidence type="ECO:0000256" key="1">
    <source>
        <dbReference type="ARBA" id="ARBA00006484"/>
    </source>
</evidence>
<dbReference type="InterPro" id="IPR002347">
    <property type="entry name" value="SDR_fam"/>
</dbReference>
<dbReference type="AlphaFoldDB" id="A0A7K1S760"/>
<dbReference type="FunFam" id="3.40.50.720:FF:000173">
    <property type="entry name" value="3-oxoacyl-[acyl-carrier protein] reductase"/>
    <property type="match status" value="1"/>
</dbReference>
<comment type="caution">
    <text evidence="4">The sequence shown here is derived from an EMBL/GenBank/DDBJ whole genome shotgun (WGS) entry which is preliminary data.</text>
</comment>
<dbReference type="PRINTS" id="PR00081">
    <property type="entry name" value="GDHRDH"/>
</dbReference>
<gene>
    <name evidence="4" type="ORF">GO755_06395</name>
</gene>
<dbReference type="Gene3D" id="3.40.50.720">
    <property type="entry name" value="NAD(P)-binding Rossmann-like Domain"/>
    <property type="match status" value="1"/>
</dbReference>
<accession>A0A7K1S760</accession>
<evidence type="ECO:0000256" key="2">
    <source>
        <dbReference type="ARBA" id="ARBA00023002"/>
    </source>
</evidence>
<dbReference type="SMART" id="SM00822">
    <property type="entry name" value="PKS_KR"/>
    <property type="match status" value="1"/>
</dbReference>
<protein>
    <submittedName>
        <fullName evidence="4">3-ketoacyl-ACP reductase</fullName>
    </submittedName>
</protein>
<dbReference type="RefSeq" id="WP_317165807.1">
    <property type="nucleotide sequence ID" value="NZ_WPIN01000002.1"/>
</dbReference>
<comment type="similarity">
    <text evidence="1">Belongs to the short-chain dehydrogenases/reductases (SDR) family.</text>
</comment>
<evidence type="ECO:0000259" key="3">
    <source>
        <dbReference type="SMART" id="SM00822"/>
    </source>
</evidence>
<name>A0A7K1S760_9BACT</name>
<dbReference type="EMBL" id="WPIN01000002">
    <property type="protein sequence ID" value="MVM29654.1"/>
    <property type="molecule type" value="Genomic_DNA"/>
</dbReference>
<evidence type="ECO:0000313" key="5">
    <source>
        <dbReference type="Proteomes" id="UP000436006"/>
    </source>
</evidence>
<dbReference type="Proteomes" id="UP000436006">
    <property type="component" value="Unassembled WGS sequence"/>
</dbReference>
<dbReference type="SUPFAM" id="SSF51735">
    <property type="entry name" value="NAD(P)-binding Rossmann-fold domains"/>
    <property type="match status" value="1"/>
</dbReference>
<feature type="domain" description="Ketoreductase" evidence="3">
    <location>
        <begin position="3"/>
        <end position="186"/>
    </location>
</feature>
<keyword evidence="2" id="KW-0560">Oxidoreductase</keyword>
<dbReference type="PRINTS" id="PR00080">
    <property type="entry name" value="SDRFAMILY"/>
</dbReference>